<evidence type="ECO:0000313" key="1">
    <source>
        <dbReference type="EMBL" id="KAF4448951.1"/>
    </source>
</evidence>
<comment type="caution">
    <text evidence="1">The sequence shown here is derived from an EMBL/GenBank/DDBJ whole genome shotgun (WGS) entry which is preliminary data.</text>
</comment>
<dbReference type="AlphaFoldDB" id="A0A8H4NY45"/>
<gene>
    <name evidence="1" type="ORF">F53441_7720</name>
</gene>
<dbReference type="OrthoDB" id="3796612at2759"/>
<proteinExistence type="predicted"/>
<protein>
    <submittedName>
        <fullName evidence="1">Uncharacterized protein</fullName>
    </submittedName>
</protein>
<accession>A0A8H4NY45</accession>
<sequence>MAALGTKKVDQFSFNIQLDTVPEDRGYHARNKPGEIQRPDILDDLCQGLLVQSRVDRIIHGTETKNGSPATLIVFGFRFHGLSKKRRFREAVINILFQDENKNEDVDPVLSTLWPNGDFTLGDPTPISKEHGGGTEVGANAGSDYAGANVKRTWEKRKNYNVIDRARLTGSIILDPRVRNSGPPNTVSLTLSEDVTAESGLVTDLRAAVLLRRRNDANRFTAMVTVDAKAHFSYNIIKATRDVFGCSPANDPILFEPSPENQYIRTATLEPYLEERLAEKVDVHNLNKNKLNNLAGVLGTTALATDKPESAEAPASEI</sequence>
<dbReference type="Proteomes" id="UP000605986">
    <property type="component" value="Unassembled WGS sequence"/>
</dbReference>
<evidence type="ECO:0000313" key="2">
    <source>
        <dbReference type="Proteomes" id="UP000605986"/>
    </source>
</evidence>
<keyword evidence="2" id="KW-1185">Reference proteome</keyword>
<reference evidence="1" key="1">
    <citation type="submission" date="2020-01" db="EMBL/GenBank/DDBJ databases">
        <title>Identification and distribution of gene clusters putatively required for synthesis of sphingolipid metabolism inhibitors in phylogenetically diverse species of the filamentous fungus Fusarium.</title>
        <authorList>
            <person name="Kim H.-S."/>
            <person name="Busman M."/>
            <person name="Brown D.W."/>
            <person name="Divon H."/>
            <person name="Uhlig S."/>
            <person name="Proctor R.H."/>
        </authorList>
    </citation>
    <scope>NUCLEOTIDE SEQUENCE</scope>
    <source>
        <strain evidence="1">NRRL 53441</strain>
    </source>
</reference>
<organism evidence="1 2">
    <name type="scientific">Fusarium austroafricanum</name>
    <dbReference type="NCBI Taxonomy" id="2364996"/>
    <lineage>
        <taxon>Eukaryota</taxon>
        <taxon>Fungi</taxon>
        <taxon>Dikarya</taxon>
        <taxon>Ascomycota</taxon>
        <taxon>Pezizomycotina</taxon>
        <taxon>Sordariomycetes</taxon>
        <taxon>Hypocreomycetidae</taxon>
        <taxon>Hypocreales</taxon>
        <taxon>Nectriaceae</taxon>
        <taxon>Fusarium</taxon>
        <taxon>Fusarium concolor species complex</taxon>
    </lineage>
</organism>
<dbReference type="EMBL" id="JAADJG010000310">
    <property type="protein sequence ID" value="KAF4448951.1"/>
    <property type="molecule type" value="Genomic_DNA"/>
</dbReference>
<name>A0A8H4NY45_9HYPO</name>